<evidence type="ECO:0000313" key="1">
    <source>
        <dbReference type="EMBL" id="KAF2499125.1"/>
    </source>
</evidence>
<accession>A0A6A6R314</accession>
<sequence>MDRVIASQGTATTGLREHISEIRSQAPCSVVMSNEKLVVKSSSAQWYGEELVLYLIKPEPDAETYALQLPVVEPLDQRVTQAGIGIDSDAGFTVRDLIVAVVLLIRPHHAGYPEELIFRETPLPLDIGGNWVRRFRSLSHASALAWVRY</sequence>
<dbReference type="AlphaFoldDB" id="A0A6A6R314"/>
<evidence type="ECO:0000313" key="2">
    <source>
        <dbReference type="Proteomes" id="UP000799750"/>
    </source>
</evidence>
<reference evidence="1" key="1">
    <citation type="journal article" date="2020" name="Stud. Mycol.">
        <title>101 Dothideomycetes genomes: a test case for predicting lifestyles and emergence of pathogens.</title>
        <authorList>
            <person name="Haridas S."/>
            <person name="Albert R."/>
            <person name="Binder M."/>
            <person name="Bloem J."/>
            <person name="Labutti K."/>
            <person name="Salamov A."/>
            <person name="Andreopoulos B."/>
            <person name="Baker S."/>
            <person name="Barry K."/>
            <person name="Bills G."/>
            <person name="Bluhm B."/>
            <person name="Cannon C."/>
            <person name="Castanera R."/>
            <person name="Culley D."/>
            <person name="Daum C."/>
            <person name="Ezra D."/>
            <person name="Gonzalez J."/>
            <person name="Henrissat B."/>
            <person name="Kuo A."/>
            <person name="Liang C."/>
            <person name="Lipzen A."/>
            <person name="Lutzoni F."/>
            <person name="Magnuson J."/>
            <person name="Mondo S."/>
            <person name="Nolan M."/>
            <person name="Ohm R."/>
            <person name="Pangilinan J."/>
            <person name="Park H.-J."/>
            <person name="Ramirez L."/>
            <person name="Alfaro M."/>
            <person name="Sun H."/>
            <person name="Tritt A."/>
            <person name="Yoshinaga Y."/>
            <person name="Zwiers L.-H."/>
            <person name="Turgeon B."/>
            <person name="Goodwin S."/>
            <person name="Spatafora J."/>
            <person name="Crous P."/>
            <person name="Grigoriev I."/>
        </authorList>
    </citation>
    <scope>NUCLEOTIDE SEQUENCE</scope>
    <source>
        <strain evidence="1">CBS 269.34</strain>
    </source>
</reference>
<gene>
    <name evidence="1" type="ORF">BU16DRAFT_557461</name>
</gene>
<proteinExistence type="predicted"/>
<dbReference type="Proteomes" id="UP000799750">
    <property type="component" value="Unassembled WGS sequence"/>
</dbReference>
<protein>
    <submittedName>
        <fullName evidence="1">Uncharacterized protein</fullName>
    </submittedName>
</protein>
<keyword evidence="2" id="KW-1185">Reference proteome</keyword>
<dbReference type="EMBL" id="MU004184">
    <property type="protein sequence ID" value="KAF2499125.1"/>
    <property type="molecule type" value="Genomic_DNA"/>
</dbReference>
<organism evidence="1 2">
    <name type="scientific">Lophium mytilinum</name>
    <dbReference type="NCBI Taxonomy" id="390894"/>
    <lineage>
        <taxon>Eukaryota</taxon>
        <taxon>Fungi</taxon>
        <taxon>Dikarya</taxon>
        <taxon>Ascomycota</taxon>
        <taxon>Pezizomycotina</taxon>
        <taxon>Dothideomycetes</taxon>
        <taxon>Pleosporomycetidae</taxon>
        <taxon>Mytilinidiales</taxon>
        <taxon>Mytilinidiaceae</taxon>
        <taxon>Lophium</taxon>
    </lineage>
</organism>
<name>A0A6A6R314_9PEZI</name>